<accession>A0A164Y3G6</accession>
<dbReference type="InterPro" id="IPR004045">
    <property type="entry name" value="Glutathione_S-Trfase_N"/>
</dbReference>
<dbReference type="Pfam" id="PF13409">
    <property type="entry name" value="GST_N_2"/>
    <property type="match status" value="1"/>
</dbReference>
<evidence type="ECO:0000259" key="1">
    <source>
        <dbReference type="PROSITE" id="PS50404"/>
    </source>
</evidence>
<organism evidence="2 3">
    <name type="scientific">Sistotremastrum niveocremeum HHB9708</name>
    <dbReference type="NCBI Taxonomy" id="1314777"/>
    <lineage>
        <taxon>Eukaryota</taxon>
        <taxon>Fungi</taxon>
        <taxon>Dikarya</taxon>
        <taxon>Basidiomycota</taxon>
        <taxon>Agaricomycotina</taxon>
        <taxon>Agaricomycetes</taxon>
        <taxon>Sistotremastrales</taxon>
        <taxon>Sistotremastraceae</taxon>
        <taxon>Sertulicium</taxon>
        <taxon>Sertulicium niveocremeum</taxon>
    </lineage>
</organism>
<feature type="domain" description="GST N-terminal" evidence="1">
    <location>
        <begin position="14"/>
        <end position="111"/>
    </location>
</feature>
<protein>
    <recommendedName>
        <fullName evidence="1">GST N-terminal domain-containing protein</fullName>
    </recommendedName>
</protein>
<keyword evidence="3" id="KW-1185">Reference proteome</keyword>
<dbReference type="STRING" id="1314777.A0A164Y3G6"/>
<name>A0A164Y3G6_9AGAM</name>
<dbReference type="PROSITE" id="PS50404">
    <property type="entry name" value="GST_NTER"/>
    <property type="match status" value="1"/>
</dbReference>
<dbReference type="SUPFAM" id="SSF52833">
    <property type="entry name" value="Thioredoxin-like"/>
    <property type="match status" value="1"/>
</dbReference>
<sequence>MGAQEASVITFYDIPSRAPSGTWSPNAWKTRFALGFKGVPHKTQWVEFPDVAQTIKAINGAPTSKLPDGSDFYTLPVISDPNVPSQGKTPTVISDSWNIALYLDKHFPSAPLLIPPGTAILQEIYTEKVEELFLAPAAGLIVSLVPSVLNEGSLDYFIKTREFVFGKKLEELAPVGPVRDAALKGLEANLGKIAGLLDKYGEGREQLFIAGDEAIYADLLFAAFLEWIKIVAEKEVWSHIKTWHGGRWERFLTTVEQKYGQL</sequence>
<dbReference type="InterPro" id="IPR054416">
    <property type="entry name" value="GST_UstS-like_C"/>
</dbReference>
<gene>
    <name evidence="2" type="ORF">SISNIDRAFT_451291</name>
</gene>
<dbReference type="Proteomes" id="UP000076722">
    <property type="component" value="Unassembled WGS sequence"/>
</dbReference>
<dbReference type="EMBL" id="KV419399">
    <property type="protein sequence ID" value="KZS96545.1"/>
    <property type="molecule type" value="Genomic_DNA"/>
</dbReference>
<proteinExistence type="predicted"/>
<evidence type="ECO:0000313" key="2">
    <source>
        <dbReference type="EMBL" id="KZS96545.1"/>
    </source>
</evidence>
<dbReference type="AlphaFoldDB" id="A0A164Y3G6"/>
<dbReference type="CDD" id="cd03038">
    <property type="entry name" value="GST_N_etherase_LigE"/>
    <property type="match status" value="1"/>
</dbReference>
<dbReference type="Pfam" id="PF22041">
    <property type="entry name" value="GST_C_7"/>
    <property type="match status" value="1"/>
</dbReference>
<dbReference type="InterPro" id="IPR036249">
    <property type="entry name" value="Thioredoxin-like_sf"/>
</dbReference>
<reference evidence="2 3" key="1">
    <citation type="journal article" date="2016" name="Mol. Biol. Evol.">
        <title>Comparative Genomics of Early-Diverging Mushroom-Forming Fungi Provides Insights into the Origins of Lignocellulose Decay Capabilities.</title>
        <authorList>
            <person name="Nagy L.G."/>
            <person name="Riley R."/>
            <person name="Tritt A."/>
            <person name="Adam C."/>
            <person name="Daum C."/>
            <person name="Floudas D."/>
            <person name="Sun H."/>
            <person name="Yadav J.S."/>
            <person name="Pangilinan J."/>
            <person name="Larsson K.H."/>
            <person name="Matsuura K."/>
            <person name="Barry K."/>
            <person name="Labutti K."/>
            <person name="Kuo R."/>
            <person name="Ohm R.A."/>
            <person name="Bhattacharya S.S."/>
            <person name="Shirouzu T."/>
            <person name="Yoshinaga Y."/>
            <person name="Martin F.M."/>
            <person name="Grigoriev I.V."/>
            <person name="Hibbett D.S."/>
        </authorList>
    </citation>
    <scope>NUCLEOTIDE SEQUENCE [LARGE SCALE GENOMIC DNA]</scope>
    <source>
        <strain evidence="2 3">HHB9708</strain>
    </source>
</reference>
<dbReference type="Gene3D" id="3.40.30.10">
    <property type="entry name" value="Glutaredoxin"/>
    <property type="match status" value="1"/>
</dbReference>
<dbReference type="Gene3D" id="1.20.1050.10">
    <property type="match status" value="1"/>
</dbReference>
<evidence type="ECO:0000313" key="3">
    <source>
        <dbReference type="Proteomes" id="UP000076722"/>
    </source>
</evidence>
<dbReference type="OrthoDB" id="4951845at2759"/>